<protein>
    <recommendedName>
        <fullName evidence="5">Transmembrane protein</fullName>
    </recommendedName>
</protein>
<keyword evidence="2" id="KW-0472">Membrane</keyword>
<dbReference type="Proteomes" id="UP000283895">
    <property type="component" value="Unassembled WGS sequence"/>
</dbReference>
<evidence type="ECO:0000313" key="4">
    <source>
        <dbReference type="Proteomes" id="UP000283895"/>
    </source>
</evidence>
<name>A0A423WS83_9PEZI</name>
<feature type="compositionally biased region" description="Low complexity" evidence="1">
    <location>
        <begin position="275"/>
        <end position="287"/>
    </location>
</feature>
<keyword evidence="2" id="KW-0812">Transmembrane</keyword>
<feature type="compositionally biased region" description="Polar residues" evidence="1">
    <location>
        <begin position="135"/>
        <end position="145"/>
    </location>
</feature>
<dbReference type="AlphaFoldDB" id="A0A423WS83"/>
<evidence type="ECO:0000313" key="3">
    <source>
        <dbReference type="EMBL" id="ROW06200.1"/>
    </source>
</evidence>
<keyword evidence="2" id="KW-1133">Transmembrane helix</keyword>
<dbReference type="OrthoDB" id="5244714at2759"/>
<sequence>MDTIIAAPGLDDPSPNEAFPRRPAGLPRSNTFGDTETQSTQKTEVMLLQQDEQTQEVVAPDKLELDVNAGRIIAVAVTVSVAVVLTLIILGVYTCASLLRRLSSSSSSSDDDESNKTNSGVAARDRKYDIEMQAHINTPQRQQQHSKTEEERSPLSKNKEEDDYGDDDDETDEGEEGKEVNTVETGTARVAHLVARGSVSMVDIRRRTPRFLPSSRTVRDIASLPDLAWAQSLTTGGGRTVVSVTTSESTSALVSSVPISRGDLGGDADKKEGSTKTATTSSSSSSSSKRKGFRKMVKKNKVREWCERGMGMGMGSGGFGPYAGMY</sequence>
<feature type="transmembrane region" description="Helical" evidence="2">
    <location>
        <begin position="72"/>
        <end position="99"/>
    </location>
</feature>
<evidence type="ECO:0000256" key="1">
    <source>
        <dbReference type="SAM" id="MobiDB-lite"/>
    </source>
</evidence>
<feature type="compositionally biased region" description="Acidic residues" evidence="1">
    <location>
        <begin position="161"/>
        <end position="176"/>
    </location>
</feature>
<keyword evidence="4" id="KW-1185">Reference proteome</keyword>
<feature type="compositionally biased region" description="Basic residues" evidence="1">
    <location>
        <begin position="288"/>
        <end position="298"/>
    </location>
</feature>
<proteinExistence type="predicted"/>
<organism evidence="3 4">
    <name type="scientific">Cytospora schulzeri</name>
    <dbReference type="NCBI Taxonomy" id="448051"/>
    <lineage>
        <taxon>Eukaryota</taxon>
        <taxon>Fungi</taxon>
        <taxon>Dikarya</taxon>
        <taxon>Ascomycota</taxon>
        <taxon>Pezizomycotina</taxon>
        <taxon>Sordariomycetes</taxon>
        <taxon>Sordariomycetidae</taxon>
        <taxon>Diaporthales</taxon>
        <taxon>Cytosporaceae</taxon>
        <taxon>Cytospora</taxon>
    </lineage>
</organism>
<feature type="region of interest" description="Disordered" evidence="1">
    <location>
        <begin position="103"/>
        <end position="186"/>
    </location>
</feature>
<reference evidence="3 4" key="1">
    <citation type="submission" date="2015-09" db="EMBL/GenBank/DDBJ databases">
        <title>Host preference determinants of Valsa canker pathogens revealed by comparative genomics.</title>
        <authorList>
            <person name="Yin Z."/>
            <person name="Huang L."/>
        </authorList>
    </citation>
    <scope>NUCLEOTIDE SEQUENCE [LARGE SCALE GENOMIC DNA]</scope>
    <source>
        <strain evidence="3 4">03-1</strain>
    </source>
</reference>
<evidence type="ECO:0000256" key="2">
    <source>
        <dbReference type="SAM" id="Phobius"/>
    </source>
</evidence>
<feature type="region of interest" description="Disordered" evidence="1">
    <location>
        <begin position="1"/>
        <end position="35"/>
    </location>
</feature>
<feature type="region of interest" description="Disordered" evidence="1">
    <location>
        <begin position="257"/>
        <end position="298"/>
    </location>
</feature>
<accession>A0A423WS83</accession>
<evidence type="ECO:0008006" key="5">
    <source>
        <dbReference type="Google" id="ProtNLM"/>
    </source>
</evidence>
<feature type="compositionally biased region" description="Basic and acidic residues" evidence="1">
    <location>
        <begin position="146"/>
        <end position="160"/>
    </location>
</feature>
<comment type="caution">
    <text evidence="3">The sequence shown here is derived from an EMBL/GenBank/DDBJ whole genome shotgun (WGS) entry which is preliminary data.</text>
</comment>
<gene>
    <name evidence="3" type="ORF">VMCG_04576</name>
</gene>
<feature type="compositionally biased region" description="Basic and acidic residues" evidence="1">
    <location>
        <begin position="123"/>
        <end position="132"/>
    </location>
</feature>
<dbReference type="EMBL" id="LKEA01000011">
    <property type="protein sequence ID" value="ROW06200.1"/>
    <property type="molecule type" value="Genomic_DNA"/>
</dbReference>